<reference evidence="2 3" key="1">
    <citation type="submission" date="2023-05" db="EMBL/GenBank/DDBJ databases">
        <title>B98-5 Cell Line De Novo Hybrid Assembly: An Optical Mapping Approach.</title>
        <authorList>
            <person name="Kananen K."/>
            <person name="Auerbach J.A."/>
            <person name="Kautto E."/>
            <person name="Blachly J.S."/>
        </authorList>
    </citation>
    <scope>NUCLEOTIDE SEQUENCE [LARGE SCALE GENOMIC DNA]</scope>
    <source>
        <strain evidence="2">B95-8</strain>
        <tissue evidence="2">Cell line</tissue>
    </source>
</reference>
<protein>
    <submittedName>
        <fullName evidence="2">Uncharacterized protein</fullName>
    </submittedName>
</protein>
<sequence>SGAPGSLPCPGQALLRCTRQPPVPRTGTPVVHPVASHARDRHSYLPPEESAEPTM</sequence>
<name>A0ABQ9TTF2_SAGOE</name>
<evidence type="ECO:0000313" key="3">
    <source>
        <dbReference type="Proteomes" id="UP001266305"/>
    </source>
</evidence>
<feature type="non-terminal residue" evidence="2">
    <location>
        <position position="1"/>
    </location>
</feature>
<accession>A0ABQ9TTF2</accession>
<dbReference type="EMBL" id="JASSZA010000019">
    <property type="protein sequence ID" value="KAK2088061.1"/>
    <property type="molecule type" value="Genomic_DNA"/>
</dbReference>
<evidence type="ECO:0000256" key="1">
    <source>
        <dbReference type="SAM" id="MobiDB-lite"/>
    </source>
</evidence>
<feature type="non-terminal residue" evidence="2">
    <location>
        <position position="55"/>
    </location>
</feature>
<dbReference type="Proteomes" id="UP001266305">
    <property type="component" value="Unassembled WGS sequence"/>
</dbReference>
<evidence type="ECO:0000313" key="2">
    <source>
        <dbReference type="EMBL" id="KAK2088061.1"/>
    </source>
</evidence>
<gene>
    <name evidence="2" type="ORF">P7K49_033968</name>
</gene>
<keyword evidence="3" id="KW-1185">Reference proteome</keyword>
<comment type="caution">
    <text evidence="2">The sequence shown here is derived from an EMBL/GenBank/DDBJ whole genome shotgun (WGS) entry which is preliminary data.</text>
</comment>
<proteinExistence type="predicted"/>
<organism evidence="2 3">
    <name type="scientific">Saguinus oedipus</name>
    <name type="common">Cotton-top tamarin</name>
    <name type="synonym">Oedipomidas oedipus</name>
    <dbReference type="NCBI Taxonomy" id="9490"/>
    <lineage>
        <taxon>Eukaryota</taxon>
        <taxon>Metazoa</taxon>
        <taxon>Chordata</taxon>
        <taxon>Craniata</taxon>
        <taxon>Vertebrata</taxon>
        <taxon>Euteleostomi</taxon>
        <taxon>Mammalia</taxon>
        <taxon>Eutheria</taxon>
        <taxon>Euarchontoglires</taxon>
        <taxon>Primates</taxon>
        <taxon>Haplorrhini</taxon>
        <taxon>Platyrrhini</taxon>
        <taxon>Cebidae</taxon>
        <taxon>Callitrichinae</taxon>
        <taxon>Saguinus</taxon>
    </lineage>
</organism>
<feature type="region of interest" description="Disordered" evidence="1">
    <location>
        <begin position="18"/>
        <end position="55"/>
    </location>
</feature>